<dbReference type="AlphaFoldDB" id="A0A3B1CS84"/>
<dbReference type="CDD" id="cd00009">
    <property type="entry name" value="AAA"/>
    <property type="match status" value="1"/>
</dbReference>
<dbReference type="EMBL" id="UOGF01000017">
    <property type="protein sequence ID" value="VAX26754.1"/>
    <property type="molecule type" value="Genomic_DNA"/>
</dbReference>
<dbReference type="InterPro" id="IPR025662">
    <property type="entry name" value="Sigma_54_int_dom_ATP-bd_1"/>
</dbReference>
<dbReference type="InterPro" id="IPR003018">
    <property type="entry name" value="GAF"/>
</dbReference>
<evidence type="ECO:0000256" key="1">
    <source>
        <dbReference type="ARBA" id="ARBA00022741"/>
    </source>
</evidence>
<dbReference type="Pfam" id="PF00158">
    <property type="entry name" value="Sigma54_activat"/>
    <property type="match status" value="1"/>
</dbReference>
<sequence length="504" mass="55763">MTLQESQLRLEKLIEINHLLMGTVDPKAVLKLILESAKQLFSAEACSIALIDKTHHQLNFAFSSGGADVGEFKMALGQGIIGSVASTGKGIVCNDVSTDPRFFKEVDQETGFNTQSLLCAPLKYGAHYIGAIEVLNTNHPAGFTEDDLKFLNTFGGPAGAAIERALIFSSTENAKNALEEVVQNHFRFIIGQSKTMTQVIDIARRVAPMKTTVLLLGESGTGKEVMARAIHQWSPRSANPFIAVNCVALTSELMESELFGHEKGAFTGAFAQKKGKFELGQGGTIFLDEIGDLSASLQTRLLRVLQEREFQRVGGSKNIQTDVRILAATNRDLKLALKKGDFRKDLYYRLNVVSMTLPPLRERQEDISELAAYFVKKHCLEVKRAIMTIHPKALAFLENYTWPGNVRELQNAIERAVVLAPEPIITENDLPLEICEHCQTPPNNISETGKEEVPQFMAEAVDHFKRTYIRKTLEKTGGNQSETAKTLGMRSSNLSRIMKQLGLR</sequence>
<dbReference type="GO" id="GO:0006355">
    <property type="term" value="P:regulation of DNA-templated transcription"/>
    <property type="evidence" value="ECO:0007669"/>
    <property type="project" value="InterPro"/>
</dbReference>
<evidence type="ECO:0000259" key="6">
    <source>
        <dbReference type="PROSITE" id="PS50045"/>
    </source>
</evidence>
<organism evidence="7">
    <name type="scientific">hydrothermal vent metagenome</name>
    <dbReference type="NCBI Taxonomy" id="652676"/>
    <lineage>
        <taxon>unclassified sequences</taxon>
        <taxon>metagenomes</taxon>
        <taxon>ecological metagenomes</taxon>
    </lineage>
</organism>
<dbReference type="InterPro" id="IPR025944">
    <property type="entry name" value="Sigma_54_int_dom_CS"/>
</dbReference>
<dbReference type="InterPro" id="IPR003593">
    <property type="entry name" value="AAA+_ATPase"/>
</dbReference>
<gene>
    <name evidence="7" type="ORF">MNBD_NITROSPIRAE01-257</name>
</gene>
<evidence type="ECO:0000256" key="5">
    <source>
        <dbReference type="ARBA" id="ARBA00023163"/>
    </source>
</evidence>
<dbReference type="SUPFAM" id="SSF55781">
    <property type="entry name" value="GAF domain-like"/>
    <property type="match status" value="1"/>
</dbReference>
<dbReference type="InterPro" id="IPR058031">
    <property type="entry name" value="AAA_lid_NorR"/>
</dbReference>
<evidence type="ECO:0000256" key="4">
    <source>
        <dbReference type="ARBA" id="ARBA00023125"/>
    </source>
</evidence>
<reference evidence="7" key="1">
    <citation type="submission" date="2018-06" db="EMBL/GenBank/DDBJ databases">
        <authorList>
            <person name="Zhirakovskaya E."/>
        </authorList>
    </citation>
    <scope>NUCLEOTIDE SEQUENCE</scope>
</reference>
<protein>
    <submittedName>
        <fullName evidence="7">Response regulator of zinc sigma-54-dependent two-component system</fullName>
    </submittedName>
</protein>
<proteinExistence type="predicted"/>
<accession>A0A3B1CS84</accession>
<dbReference type="InterPro" id="IPR027417">
    <property type="entry name" value="P-loop_NTPase"/>
</dbReference>
<dbReference type="Gene3D" id="1.10.8.60">
    <property type="match status" value="1"/>
</dbReference>
<evidence type="ECO:0000256" key="2">
    <source>
        <dbReference type="ARBA" id="ARBA00022840"/>
    </source>
</evidence>
<dbReference type="Gene3D" id="3.30.450.40">
    <property type="match status" value="1"/>
</dbReference>
<dbReference type="PANTHER" id="PTHR32071:SF57">
    <property type="entry name" value="C4-DICARBOXYLATE TRANSPORT TRANSCRIPTIONAL REGULATORY PROTEIN DCTD"/>
    <property type="match status" value="1"/>
</dbReference>
<dbReference type="PROSITE" id="PS00688">
    <property type="entry name" value="SIGMA54_INTERACT_3"/>
    <property type="match status" value="1"/>
</dbReference>
<dbReference type="InterPro" id="IPR002078">
    <property type="entry name" value="Sigma_54_int"/>
</dbReference>
<dbReference type="SMART" id="SM00065">
    <property type="entry name" value="GAF"/>
    <property type="match status" value="1"/>
</dbReference>
<dbReference type="PROSITE" id="PS50045">
    <property type="entry name" value="SIGMA54_INTERACT_4"/>
    <property type="match status" value="1"/>
</dbReference>
<dbReference type="InterPro" id="IPR029016">
    <property type="entry name" value="GAF-like_dom_sf"/>
</dbReference>
<dbReference type="Pfam" id="PF25601">
    <property type="entry name" value="AAA_lid_14"/>
    <property type="match status" value="1"/>
</dbReference>
<keyword evidence="1" id="KW-0547">Nucleotide-binding</keyword>
<feature type="domain" description="Sigma-54 factor interaction" evidence="6">
    <location>
        <begin position="189"/>
        <end position="418"/>
    </location>
</feature>
<dbReference type="Gene3D" id="1.10.10.60">
    <property type="entry name" value="Homeodomain-like"/>
    <property type="match status" value="1"/>
</dbReference>
<dbReference type="Pfam" id="PF13185">
    <property type="entry name" value="GAF_2"/>
    <property type="match status" value="1"/>
</dbReference>
<name>A0A3B1CS84_9ZZZZ</name>
<dbReference type="InterPro" id="IPR009057">
    <property type="entry name" value="Homeodomain-like_sf"/>
</dbReference>
<dbReference type="PRINTS" id="PR01590">
    <property type="entry name" value="HTHFIS"/>
</dbReference>
<dbReference type="GO" id="GO:0005524">
    <property type="term" value="F:ATP binding"/>
    <property type="evidence" value="ECO:0007669"/>
    <property type="project" value="UniProtKB-KW"/>
</dbReference>
<dbReference type="Pfam" id="PF02954">
    <property type="entry name" value="HTH_8"/>
    <property type="match status" value="1"/>
</dbReference>
<evidence type="ECO:0000313" key="7">
    <source>
        <dbReference type="EMBL" id="VAX26754.1"/>
    </source>
</evidence>
<dbReference type="SUPFAM" id="SSF46689">
    <property type="entry name" value="Homeodomain-like"/>
    <property type="match status" value="1"/>
</dbReference>
<dbReference type="Gene3D" id="3.40.50.300">
    <property type="entry name" value="P-loop containing nucleotide triphosphate hydrolases"/>
    <property type="match status" value="1"/>
</dbReference>
<dbReference type="PROSITE" id="PS00675">
    <property type="entry name" value="SIGMA54_INTERACT_1"/>
    <property type="match status" value="1"/>
</dbReference>
<keyword evidence="4" id="KW-0238">DNA-binding</keyword>
<keyword evidence="3" id="KW-0805">Transcription regulation</keyword>
<dbReference type="SUPFAM" id="SSF52540">
    <property type="entry name" value="P-loop containing nucleoside triphosphate hydrolases"/>
    <property type="match status" value="1"/>
</dbReference>
<dbReference type="FunFam" id="3.40.50.300:FF:000006">
    <property type="entry name" value="DNA-binding transcriptional regulator NtrC"/>
    <property type="match status" value="1"/>
</dbReference>
<dbReference type="GO" id="GO:0043565">
    <property type="term" value="F:sequence-specific DNA binding"/>
    <property type="evidence" value="ECO:0007669"/>
    <property type="project" value="InterPro"/>
</dbReference>
<dbReference type="PANTHER" id="PTHR32071">
    <property type="entry name" value="TRANSCRIPTIONAL REGULATORY PROTEIN"/>
    <property type="match status" value="1"/>
</dbReference>
<dbReference type="SMART" id="SM00382">
    <property type="entry name" value="AAA"/>
    <property type="match status" value="1"/>
</dbReference>
<keyword evidence="5" id="KW-0804">Transcription</keyword>
<keyword evidence="2" id="KW-0067">ATP-binding</keyword>
<evidence type="ECO:0000256" key="3">
    <source>
        <dbReference type="ARBA" id="ARBA00023015"/>
    </source>
</evidence>
<dbReference type="InterPro" id="IPR002197">
    <property type="entry name" value="HTH_Fis"/>
</dbReference>